<accession>A0A6J7VT17</accession>
<organism evidence="2">
    <name type="scientific">freshwater metagenome</name>
    <dbReference type="NCBI Taxonomy" id="449393"/>
    <lineage>
        <taxon>unclassified sequences</taxon>
        <taxon>metagenomes</taxon>
        <taxon>ecological metagenomes</taxon>
    </lineage>
</organism>
<dbReference type="AlphaFoldDB" id="A0A6J7VT17"/>
<dbReference type="InterPro" id="IPR001509">
    <property type="entry name" value="Epimerase_deHydtase"/>
</dbReference>
<dbReference type="InterPro" id="IPR036291">
    <property type="entry name" value="NAD(P)-bd_dom_sf"/>
</dbReference>
<gene>
    <name evidence="2" type="ORF">UFOPK4410_00875</name>
</gene>
<evidence type="ECO:0000259" key="1">
    <source>
        <dbReference type="Pfam" id="PF01370"/>
    </source>
</evidence>
<feature type="domain" description="NAD-dependent epimerase/dehydratase" evidence="1">
    <location>
        <begin position="8"/>
        <end position="225"/>
    </location>
</feature>
<dbReference type="SUPFAM" id="SSF51735">
    <property type="entry name" value="NAD(P)-binding Rossmann-fold domains"/>
    <property type="match status" value="1"/>
</dbReference>
<sequence>MKTDSSKVLISGATGWLGTESVARVLEGKFEGISEQNLLLCSSDGRNLKLDSSNILPTVKLQSLSGDNGIKDLNGFVHLAFLTKDKSAEYSFSDYVSKNIALISSACEIIERDKPKWVVVVSSGAIMDRNSLEVEHNVVRNPYGFCKRIEEVLLLDSARKIGANIVIGRLWGGTGLHMPIKRAYAISDFIETFKESGSIRITSGGDVLRRYCDVGDFMEVLIKSAIRGDNKTVDSGGPIIELGDLAELLISVTGTGSISRSSEPSAIDDYYPRGMEFEALAHSVGVPLHGISEQVLRTLTSHKVKTVR</sequence>
<dbReference type="EMBL" id="CAFBRV010000085">
    <property type="protein sequence ID" value="CAB5117757.1"/>
    <property type="molecule type" value="Genomic_DNA"/>
</dbReference>
<dbReference type="Pfam" id="PF01370">
    <property type="entry name" value="Epimerase"/>
    <property type="match status" value="1"/>
</dbReference>
<reference evidence="2" key="1">
    <citation type="submission" date="2020-05" db="EMBL/GenBank/DDBJ databases">
        <authorList>
            <person name="Chiriac C."/>
            <person name="Salcher M."/>
            <person name="Ghai R."/>
            <person name="Kavagutti S V."/>
        </authorList>
    </citation>
    <scope>NUCLEOTIDE SEQUENCE</scope>
</reference>
<proteinExistence type="predicted"/>
<evidence type="ECO:0000313" key="2">
    <source>
        <dbReference type="EMBL" id="CAB5117757.1"/>
    </source>
</evidence>
<dbReference type="Gene3D" id="3.40.50.720">
    <property type="entry name" value="NAD(P)-binding Rossmann-like Domain"/>
    <property type="match status" value="1"/>
</dbReference>
<name>A0A6J7VT17_9ZZZZ</name>
<protein>
    <submittedName>
        <fullName evidence="2">Unannotated protein</fullName>
    </submittedName>
</protein>